<evidence type="ECO:0000259" key="4">
    <source>
        <dbReference type="Pfam" id="PF25151"/>
    </source>
</evidence>
<dbReference type="GO" id="GO:0030488">
    <property type="term" value="P:tRNA methylation"/>
    <property type="evidence" value="ECO:0007669"/>
    <property type="project" value="TreeGrafter"/>
</dbReference>
<evidence type="ECO:0000259" key="3">
    <source>
        <dbReference type="Pfam" id="PF25150"/>
    </source>
</evidence>
<evidence type="ECO:0000256" key="1">
    <source>
        <dbReference type="ARBA" id="ARBA00022694"/>
    </source>
</evidence>
<organism evidence="5 6">
    <name type="scientific">Polypedilum vanderplanki</name>
    <name type="common">Sleeping chironomid midge</name>
    <dbReference type="NCBI Taxonomy" id="319348"/>
    <lineage>
        <taxon>Eukaryota</taxon>
        <taxon>Metazoa</taxon>
        <taxon>Ecdysozoa</taxon>
        <taxon>Arthropoda</taxon>
        <taxon>Hexapoda</taxon>
        <taxon>Insecta</taxon>
        <taxon>Pterygota</taxon>
        <taxon>Neoptera</taxon>
        <taxon>Endopterygota</taxon>
        <taxon>Diptera</taxon>
        <taxon>Nematocera</taxon>
        <taxon>Chironomoidea</taxon>
        <taxon>Chironomidae</taxon>
        <taxon>Chironominae</taxon>
        <taxon>Polypedilum</taxon>
        <taxon>Polypedilum</taxon>
    </lineage>
</organism>
<sequence length="1647" mass="190701">MATELLSISIENHWDEEYKTIFEKINHSKTMEELLKHFKELTTKIKSTWCNDKCLRKLISIYFTAKIKHPVKHSIQSFLNQVNNEDTSIEIFNEEFKKQIIHYKNLSLDEQYTFVSCLNEMSQNFNLAEKSSGLQSELLLEFLLSIVKLYIEALQKEFSPSMKNEISHRLHNSIQATIFCTKCHLSERKCYDNVKILLKSFVDICMNLLDCNEISLETKNICAILILIYNNKISQNEHHINIIQNENENALKRLCLMFGMMTVQQNLDVINYENLTNILMKIYTQNSNENIIISMTARLFVQITKKISLMKLNEFSSHLRSITKSTLSIAFLNLEYYMESVRYLAKDSLRNLIDIGTKINSTIMIDEIFKAILSTSFNTQTVVIYAIHSSIAIIDVLQRLPDFQLLILSSITTNKENKMNCYEGLSKKFQKENSFDEWYSTFIIPLIEKIKSRQFAEEEEYSLFKCLLLKCVKKNRNAIKLILVSSHEFNDIGFHLLCLSIAKMEGVLEEIVSNEETWRGVITFDQIKKYMVNIDADIRLSALQLIVDTKKSTESYTKKEIECILYFFETNINIQSPSIRQSILSMIKKIFGRLNSVVQYLLKRNECENLSNQLDMLKKFHEYCLENLAEGANYSRRSLSLNILLNVLLTMREFFPSDIENLWTSDHYITFFNIFSDAYESNKEIALEIMQYLPQSIITKYSKICFDHVKKLMSSIKPTDSLTAAFLLQFALKFDLLSNKRSTDNETSSKCPEAYRLLIWCENLLLKSLVTGEKSIIVAAGNNPMYGSLLCIRYIISKLDLCDVKSCSLWQKFFTRMISVCKRLSNVVGPIVNNSSPEGCIPNIFHEDDQNFAKIIENTTPQMVLLCAWRTIKEVSLLLGDLSVRASLNVEQMMKIGKHFIELLSNVKHRGAFEQCFFGFSQFSVALRMSDNEGLHNLPEKLLQDIILSISGECDTNENDFMHIKNLCATRRSAGLPYIIQSLLTSEIKITHTKNFHFVMQNLIKFARYGVQIETRIHSLNILRALFKCKEFNDVNGEYLCSALQTSLLGYGAQSWAERNSSTLLFSTLMIRIFGVQRNKDSEEISIKNKMCGRVFFLRYPELYEFFMAQLIEAIDYVKEQKMNSKLHPLMLLLNRLYTSITDNSESNLKLIDFIPIVAICSSCPEFQTRVLCAKFISNVIQPCHLLSRVNESIRILKDNLNLIGNSKHARILEIFYLVRNVMIDEGQIDNMIDVLNDILELLAYFKNEIICFGSLLDVIIEIFQKIWHYLPSSRIKMDMLMNCFDFNKSAYFGLPLLQSKLTVINLLRSEIDFALNINASMNSYELLEKFNCLILLLNSSNDSSSLSDLADEFEINQKMYFFAENLSSEMREELTIKTNSNKCLISELKKIAKSNDANLAARSYQILSRINVEIDGECLNELAINGIDKMPEVVEKSILKYVTMCIQQKSSFIDITSWKFLLKFIDSSSFYVKSALIDILKVLLSNLSEMKSEESVFIVVKSTILLLVDDDFEIRKNTSRTVSQLLRLREVFMGEYAQKVFLNHLLQKSSIDREKVIGMIIILMYEEEIESENEESDQIACEFQVFEKNESNNFRESFALRKLCLPILRKEVSYNKSLELFPIIQKMMTNAESLKEYQKYIGKIFS</sequence>
<dbReference type="GO" id="GO:0005829">
    <property type="term" value="C:cytosol"/>
    <property type="evidence" value="ECO:0007669"/>
    <property type="project" value="TreeGrafter"/>
</dbReference>
<feature type="domain" description="DUF2428" evidence="2">
    <location>
        <begin position="813"/>
        <end position="1057"/>
    </location>
</feature>
<dbReference type="PANTHER" id="PTHR14387">
    <property type="entry name" value="THADA/DEATH RECEPTOR INTERACTING PROTEIN"/>
    <property type="match status" value="1"/>
</dbReference>
<keyword evidence="6" id="KW-1185">Reference proteome</keyword>
<dbReference type="Proteomes" id="UP001107558">
    <property type="component" value="Chromosome 1"/>
</dbReference>
<evidence type="ECO:0000259" key="2">
    <source>
        <dbReference type="Pfam" id="PF10350"/>
    </source>
</evidence>
<comment type="caution">
    <text evidence="5">The sequence shown here is derived from an EMBL/GenBank/DDBJ whole genome shotgun (WGS) entry which is preliminary data.</text>
</comment>
<dbReference type="PANTHER" id="PTHR14387:SF7">
    <property type="entry name" value="THYROID ADENOMA-ASSOCIATED PROTEIN"/>
    <property type="match status" value="1"/>
</dbReference>
<dbReference type="InterPro" id="IPR056843">
    <property type="entry name" value="THADA-like_TPR"/>
</dbReference>
<feature type="domain" description="tRNA (32-2'-O)-methyltransferase regulator THADA-like C-terminal TPR repeats region" evidence="4">
    <location>
        <begin position="1059"/>
        <end position="1217"/>
    </location>
</feature>
<proteinExistence type="predicted"/>
<gene>
    <name evidence="5" type="ORF">PVAND_010093</name>
</gene>
<dbReference type="Pfam" id="PF25151">
    <property type="entry name" value="TPR_Trm732_C"/>
    <property type="match status" value="1"/>
</dbReference>
<feature type="domain" description="tRNA (32-2'-O)-methyltransferase regulator THADA-like TPR repeats region" evidence="3">
    <location>
        <begin position="470"/>
        <end position="648"/>
    </location>
</feature>
<evidence type="ECO:0000313" key="5">
    <source>
        <dbReference type="EMBL" id="KAG5680598.1"/>
    </source>
</evidence>
<evidence type="ECO:0008006" key="7">
    <source>
        <dbReference type="Google" id="ProtNLM"/>
    </source>
</evidence>
<dbReference type="InterPro" id="IPR051954">
    <property type="entry name" value="tRNA_methyltransferase_THADA"/>
</dbReference>
<reference evidence="5" key="1">
    <citation type="submission" date="2021-03" db="EMBL/GenBank/DDBJ databases">
        <title>Chromosome level genome of the anhydrobiotic midge Polypedilum vanderplanki.</title>
        <authorList>
            <person name="Yoshida Y."/>
            <person name="Kikawada T."/>
            <person name="Gusev O."/>
        </authorList>
    </citation>
    <scope>NUCLEOTIDE SEQUENCE</scope>
    <source>
        <strain evidence="5">NIAS01</strain>
        <tissue evidence="5">Whole body or cell culture</tissue>
    </source>
</reference>
<dbReference type="InterPro" id="IPR019442">
    <property type="entry name" value="THADA/TRM732_DUF2428"/>
</dbReference>
<dbReference type="InterPro" id="IPR056842">
    <property type="entry name" value="THADA-like_TPR_C"/>
</dbReference>
<dbReference type="Pfam" id="PF25150">
    <property type="entry name" value="TPR_Trm732"/>
    <property type="match status" value="1"/>
</dbReference>
<dbReference type="OrthoDB" id="73997at2759"/>
<protein>
    <recommendedName>
        <fullName evidence="7">Thyroid adenoma-associated protein-like protein</fullName>
    </recommendedName>
</protein>
<dbReference type="Pfam" id="PF10350">
    <property type="entry name" value="DUF2428"/>
    <property type="match status" value="1"/>
</dbReference>
<dbReference type="EMBL" id="JADBJN010000001">
    <property type="protein sequence ID" value="KAG5680598.1"/>
    <property type="molecule type" value="Genomic_DNA"/>
</dbReference>
<accession>A0A9J6CG64</accession>
<keyword evidence="1" id="KW-0819">tRNA processing</keyword>
<evidence type="ECO:0000313" key="6">
    <source>
        <dbReference type="Proteomes" id="UP001107558"/>
    </source>
</evidence>
<name>A0A9J6CG64_POLVA</name>